<evidence type="ECO:0000256" key="6">
    <source>
        <dbReference type="SAM" id="Phobius"/>
    </source>
</evidence>
<feature type="transmembrane region" description="Helical" evidence="6">
    <location>
        <begin position="310"/>
        <end position="331"/>
    </location>
</feature>
<feature type="transmembrane region" description="Helical" evidence="6">
    <location>
        <begin position="62"/>
        <end position="81"/>
    </location>
</feature>
<sequence length="516" mass="53800">MDLLQQLWAWLADPNVAYLLLVGGILAAVAAWSIPGTGLAEGLAVLMLGLALIGLLRLPISAAGLLLILLGALLFLSELYFQSGGYLGLSGALALGLGGMLLLPPGAGQRIAPVVLVGTTLMAAAASFGLAFLVRQLGRRPPLQTPERLIGAEGIARTDLDPEGTVWVRGETWTARSAEGRIAAGERVRVLAVHGLRLQVARVERPSGSSSTEPSPPPSGPAAMGGGMAILLAVHWLGFLESGLMAGHPSLPADPSLAVARQLSEQLAVRTAGEQALSTVPMALGWIALGLLLAFLLLRRRGSQGILRAFMRGTLALVLLFSLRLLLAALIGPIPRWALPILAGLALGLVLGWRRRPGWVVWNGMGLLICSAAAVYLGHLWTPIATVALLLVMILYDALAVYVFGHMQRLAEWAIRERVPLMFLIPLNLPPSRSGSPTLALGFGDAVLPAVLTLSALRTHPTPWPAVGTLIGILIGHGMLVGGFLTKGKSHAGLPFLAGGALGGYGLGSGLERILG</sequence>
<dbReference type="Proteomes" id="UP000236642">
    <property type="component" value="Unassembled WGS sequence"/>
</dbReference>
<feature type="transmembrane region" description="Helical" evidence="6">
    <location>
        <begin position="360"/>
        <end position="378"/>
    </location>
</feature>
<feature type="transmembrane region" description="Helical" evidence="6">
    <location>
        <begin position="86"/>
        <end position="105"/>
    </location>
</feature>
<reference evidence="10" key="1">
    <citation type="submission" date="2017-09" db="EMBL/GenBank/DDBJ databases">
        <title>Metaegenomics of thermophilic ammonia-oxidizing enrichment culture.</title>
        <authorList>
            <person name="Kato S."/>
            <person name="Suzuki K."/>
        </authorList>
    </citation>
    <scope>NUCLEOTIDE SEQUENCE [LARGE SCALE GENOMIC DNA]</scope>
</reference>
<dbReference type="InterPro" id="IPR002810">
    <property type="entry name" value="NfeD-like_C"/>
</dbReference>
<dbReference type="InterPro" id="IPR056739">
    <property type="entry name" value="NfeD_membrane"/>
</dbReference>
<keyword evidence="3 6" id="KW-1133">Transmembrane helix</keyword>
<dbReference type="GO" id="GO:0016020">
    <property type="term" value="C:membrane"/>
    <property type="evidence" value="ECO:0007669"/>
    <property type="project" value="UniProtKB-SubCell"/>
</dbReference>
<dbReference type="AlphaFoldDB" id="A0A2H5Y3Q1"/>
<dbReference type="PANTHER" id="PTHR33507:SF4">
    <property type="entry name" value="NODULATION COMPETITIVENESS PROTEIN NFED"/>
    <property type="match status" value="1"/>
</dbReference>
<evidence type="ECO:0000256" key="5">
    <source>
        <dbReference type="SAM" id="MobiDB-lite"/>
    </source>
</evidence>
<proteinExistence type="predicted"/>
<comment type="subcellular location">
    <subcellularLocation>
        <location evidence="1">Membrane</location>
        <topology evidence="1">Multi-pass membrane protein</topology>
    </subcellularLocation>
</comment>
<dbReference type="Gene3D" id="2.40.50.140">
    <property type="entry name" value="Nucleic acid-binding proteins"/>
    <property type="match status" value="1"/>
</dbReference>
<keyword evidence="4 6" id="KW-0472">Membrane</keyword>
<dbReference type="Pfam" id="PF01957">
    <property type="entry name" value="NfeD"/>
    <property type="match status" value="1"/>
</dbReference>
<feature type="transmembrane region" description="Helical" evidence="6">
    <location>
        <begin position="39"/>
        <end position="56"/>
    </location>
</feature>
<evidence type="ECO:0000256" key="1">
    <source>
        <dbReference type="ARBA" id="ARBA00004141"/>
    </source>
</evidence>
<evidence type="ECO:0000259" key="8">
    <source>
        <dbReference type="Pfam" id="PF24961"/>
    </source>
</evidence>
<dbReference type="InterPro" id="IPR010545">
    <property type="entry name" value="SPP"/>
</dbReference>
<protein>
    <submittedName>
        <fullName evidence="9">Uncharacterized protein</fullName>
    </submittedName>
</protein>
<evidence type="ECO:0000256" key="2">
    <source>
        <dbReference type="ARBA" id="ARBA00022692"/>
    </source>
</evidence>
<feature type="transmembrane region" description="Helical" evidence="6">
    <location>
        <begin position="15"/>
        <end position="32"/>
    </location>
</feature>
<dbReference type="InterPro" id="IPR012340">
    <property type="entry name" value="NA-bd_OB-fold"/>
</dbReference>
<feature type="transmembrane region" description="Helical" evidence="6">
    <location>
        <begin position="111"/>
        <end position="134"/>
    </location>
</feature>
<feature type="transmembrane region" description="Helical" evidence="6">
    <location>
        <begin position="276"/>
        <end position="298"/>
    </location>
</feature>
<evidence type="ECO:0000256" key="4">
    <source>
        <dbReference type="ARBA" id="ARBA00023136"/>
    </source>
</evidence>
<evidence type="ECO:0000313" key="9">
    <source>
        <dbReference type="EMBL" id="GBD08071.1"/>
    </source>
</evidence>
<feature type="domain" description="NfeD-like C-terminal" evidence="7">
    <location>
        <begin position="147"/>
        <end position="201"/>
    </location>
</feature>
<dbReference type="PANTHER" id="PTHR33507">
    <property type="entry name" value="INNER MEMBRANE PROTEIN YBBJ"/>
    <property type="match status" value="1"/>
</dbReference>
<organism evidence="9 10">
    <name type="scientific">Candidatus Thermoflexus japonica</name>
    <dbReference type="NCBI Taxonomy" id="2035417"/>
    <lineage>
        <taxon>Bacteria</taxon>
        <taxon>Bacillati</taxon>
        <taxon>Chloroflexota</taxon>
        <taxon>Thermoflexia</taxon>
        <taxon>Thermoflexales</taxon>
        <taxon>Thermoflexaceae</taxon>
        <taxon>Thermoflexus</taxon>
    </lineage>
</organism>
<name>A0A2H5Y3Q1_9CHLR</name>
<feature type="region of interest" description="Disordered" evidence="5">
    <location>
        <begin position="203"/>
        <end position="222"/>
    </location>
</feature>
<feature type="transmembrane region" description="Helical" evidence="6">
    <location>
        <begin position="337"/>
        <end position="353"/>
    </location>
</feature>
<evidence type="ECO:0000256" key="3">
    <source>
        <dbReference type="ARBA" id="ARBA00022989"/>
    </source>
</evidence>
<evidence type="ECO:0000259" key="7">
    <source>
        <dbReference type="Pfam" id="PF01957"/>
    </source>
</evidence>
<dbReference type="EMBL" id="BEHY01000004">
    <property type="protein sequence ID" value="GBD08071.1"/>
    <property type="molecule type" value="Genomic_DNA"/>
</dbReference>
<dbReference type="Pfam" id="PF24961">
    <property type="entry name" value="NfeD_membrane"/>
    <property type="match status" value="1"/>
</dbReference>
<dbReference type="SUPFAM" id="SSF141322">
    <property type="entry name" value="NfeD domain-like"/>
    <property type="match status" value="1"/>
</dbReference>
<keyword evidence="2 6" id="KW-0812">Transmembrane</keyword>
<dbReference type="Pfam" id="PF06550">
    <property type="entry name" value="SPP"/>
    <property type="match status" value="1"/>
</dbReference>
<comment type="caution">
    <text evidence="9">The sequence shown here is derived from an EMBL/GenBank/DDBJ whole genome shotgun (WGS) entry which is preliminary data.</text>
</comment>
<dbReference type="InterPro" id="IPR052165">
    <property type="entry name" value="Membrane_assoc_protease"/>
</dbReference>
<accession>A0A2H5Y3Q1</accession>
<feature type="transmembrane region" description="Helical" evidence="6">
    <location>
        <begin position="384"/>
        <end position="404"/>
    </location>
</feature>
<evidence type="ECO:0000313" key="10">
    <source>
        <dbReference type="Proteomes" id="UP000236642"/>
    </source>
</evidence>
<feature type="transmembrane region" description="Helical" evidence="6">
    <location>
        <begin position="463"/>
        <end position="485"/>
    </location>
</feature>
<gene>
    <name evidence="9" type="ORF">HRbin22_00300</name>
</gene>
<feature type="domain" description="NfeD integral membrane" evidence="8">
    <location>
        <begin position="15"/>
        <end position="128"/>
    </location>
</feature>